<evidence type="ECO:0000256" key="8">
    <source>
        <dbReference type="ARBA" id="ARBA00034120"/>
    </source>
</evidence>
<dbReference type="OrthoDB" id="7055795at2"/>
<dbReference type="RefSeq" id="WP_006977315.1">
    <property type="nucleotide sequence ID" value="NZ_ABCS01000226.1"/>
</dbReference>
<evidence type="ECO:0000256" key="6">
    <source>
        <dbReference type="ARBA" id="ARBA00022918"/>
    </source>
</evidence>
<feature type="domain" description="Reverse transcriptase" evidence="10">
    <location>
        <begin position="147"/>
        <end position="369"/>
    </location>
</feature>
<dbReference type="eggNOG" id="COG3344">
    <property type="taxonomic scope" value="Bacteria"/>
</dbReference>
<keyword evidence="7" id="KW-0051">Antiviral defense</keyword>
<evidence type="ECO:0000256" key="5">
    <source>
        <dbReference type="ARBA" id="ARBA00022842"/>
    </source>
</evidence>
<evidence type="ECO:0000256" key="7">
    <source>
        <dbReference type="ARBA" id="ARBA00023118"/>
    </source>
</evidence>
<dbReference type="STRING" id="391625.PPSIR1_22406"/>
<dbReference type="GO" id="GO:0003723">
    <property type="term" value="F:RNA binding"/>
    <property type="evidence" value="ECO:0007669"/>
    <property type="project" value="InterPro"/>
</dbReference>
<reference evidence="11 12" key="1">
    <citation type="submission" date="2007-06" db="EMBL/GenBank/DDBJ databases">
        <authorList>
            <person name="Shimkets L."/>
            <person name="Ferriera S."/>
            <person name="Johnson J."/>
            <person name="Kravitz S."/>
            <person name="Beeson K."/>
            <person name="Sutton G."/>
            <person name="Rogers Y.-H."/>
            <person name="Friedman R."/>
            <person name="Frazier M."/>
            <person name="Venter J.C."/>
        </authorList>
    </citation>
    <scope>NUCLEOTIDE SEQUENCE [LARGE SCALE GENOMIC DNA]</scope>
    <source>
        <strain evidence="11 12">SIR-1</strain>
    </source>
</reference>
<dbReference type="PANTHER" id="PTHR34047:SF7">
    <property type="entry name" value="RNA-DIRECTED DNA POLYMERASE"/>
    <property type="match status" value="1"/>
</dbReference>
<evidence type="ECO:0000256" key="3">
    <source>
        <dbReference type="ARBA" id="ARBA00022695"/>
    </source>
</evidence>
<keyword evidence="5" id="KW-0460">Magnesium</keyword>
<comment type="caution">
    <text evidence="11">The sequence shown here is derived from an EMBL/GenBank/DDBJ whole genome shotgun (WGS) entry which is preliminary data.</text>
</comment>
<dbReference type="CDD" id="cd03487">
    <property type="entry name" value="RT_Bac_retron_II"/>
    <property type="match status" value="1"/>
</dbReference>
<keyword evidence="6 11" id="KW-0695">RNA-directed DNA polymerase</keyword>
<evidence type="ECO:0000313" key="12">
    <source>
        <dbReference type="Proteomes" id="UP000005801"/>
    </source>
</evidence>
<dbReference type="SUPFAM" id="SSF56672">
    <property type="entry name" value="DNA/RNA polymerases"/>
    <property type="match status" value="1"/>
</dbReference>
<dbReference type="PANTHER" id="PTHR34047">
    <property type="entry name" value="NUCLEAR INTRON MATURASE 1, MITOCHONDRIAL-RELATED"/>
    <property type="match status" value="1"/>
</dbReference>
<dbReference type="EC" id="2.7.7.49" evidence="1"/>
<dbReference type="GO" id="GO:0051607">
    <property type="term" value="P:defense response to virus"/>
    <property type="evidence" value="ECO:0007669"/>
    <property type="project" value="UniProtKB-KW"/>
</dbReference>
<keyword evidence="2" id="KW-0808">Transferase</keyword>
<proteinExistence type="inferred from homology"/>
<dbReference type="InterPro" id="IPR051083">
    <property type="entry name" value="GrpII_Intron_Splice-Mob/Def"/>
</dbReference>
<keyword evidence="12" id="KW-1185">Reference proteome</keyword>
<comment type="catalytic activity">
    <reaction evidence="9">
        <text>DNA(n) + a 2'-deoxyribonucleoside 5'-triphosphate = DNA(n+1) + diphosphate</text>
        <dbReference type="Rhea" id="RHEA:22508"/>
        <dbReference type="Rhea" id="RHEA-COMP:17339"/>
        <dbReference type="Rhea" id="RHEA-COMP:17340"/>
        <dbReference type="ChEBI" id="CHEBI:33019"/>
        <dbReference type="ChEBI" id="CHEBI:61560"/>
        <dbReference type="ChEBI" id="CHEBI:173112"/>
        <dbReference type="EC" id="2.7.7.49"/>
    </reaction>
</comment>
<dbReference type="GO" id="GO:0046872">
    <property type="term" value="F:metal ion binding"/>
    <property type="evidence" value="ECO:0007669"/>
    <property type="project" value="UniProtKB-KW"/>
</dbReference>
<dbReference type="PROSITE" id="PS50878">
    <property type="entry name" value="RT_POL"/>
    <property type="match status" value="1"/>
</dbReference>
<keyword evidence="3" id="KW-0548">Nucleotidyltransferase</keyword>
<evidence type="ECO:0000259" key="10">
    <source>
        <dbReference type="PROSITE" id="PS50878"/>
    </source>
</evidence>
<evidence type="ECO:0000313" key="11">
    <source>
        <dbReference type="EMBL" id="EDM73524.1"/>
    </source>
</evidence>
<evidence type="ECO:0000256" key="9">
    <source>
        <dbReference type="ARBA" id="ARBA00048173"/>
    </source>
</evidence>
<gene>
    <name evidence="11" type="ORF">PPSIR1_22406</name>
</gene>
<dbReference type="Pfam" id="PF00078">
    <property type="entry name" value="RVT_1"/>
    <property type="match status" value="1"/>
</dbReference>
<organism evidence="11 12">
    <name type="scientific">Plesiocystis pacifica SIR-1</name>
    <dbReference type="NCBI Taxonomy" id="391625"/>
    <lineage>
        <taxon>Bacteria</taxon>
        <taxon>Pseudomonadati</taxon>
        <taxon>Myxococcota</taxon>
        <taxon>Polyangia</taxon>
        <taxon>Nannocystales</taxon>
        <taxon>Nannocystaceae</taxon>
        <taxon>Plesiocystis</taxon>
    </lineage>
</organism>
<sequence length="437" mass="48934">MANDTTAEVEGTPPKWADIEAAGNIRNWVDAELERRGLRDPGVDTSRLSDKQRKAYKAKREEERRVRRVLQGQAWQVYRQNHLVHVGVGVWYHDTADIDRWDIAGIDERRELNELPELKDVHALAKALELPIPKLRWLVYHREVDTGTHYQRWTVPKRSGKGVRLISAPKPTLKRCQTWVARNITEHLPVHGAAHGFLTGRSTVTNAAVHAGARVVVKFDVKDFYPTVSFRRVKGMMRKAGYGEQVATVLALLTTECPRESIELHGRTHYVATGPRSLPQGAPTSPSITNALCLRLDSRLTGLARKLGFRYTRYADDLTFSFHGAGKIPVGRLQKAVADIVKDEGFIIHPHKTRVMRKGGRQKVTGLVINGAPEGAAKARVPRKVVRELRAAIRNRELGKPGKGESLEQLRGMAAYIHMCDPAKGKAFLDRINALSS</sequence>
<dbReference type="EMBL" id="ABCS01000226">
    <property type="protein sequence ID" value="EDM73524.1"/>
    <property type="molecule type" value="Genomic_DNA"/>
</dbReference>
<accession>A6GKS9</accession>
<dbReference type="InterPro" id="IPR000477">
    <property type="entry name" value="RT_dom"/>
</dbReference>
<dbReference type="InterPro" id="IPR043502">
    <property type="entry name" value="DNA/RNA_pol_sf"/>
</dbReference>
<dbReference type="AlphaFoldDB" id="A6GKS9"/>
<evidence type="ECO:0000256" key="1">
    <source>
        <dbReference type="ARBA" id="ARBA00012493"/>
    </source>
</evidence>
<protein>
    <recommendedName>
        <fullName evidence="1">RNA-directed DNA polymerase</fullName>
        <ecNumber evidence="1">2.7.7.49</ecNumber>
    </recommendedName>
</protein>
<dbReference type="InterPro" id="IPR000123">
    <property type="entry name" value="Reverse_transcriptase_msDNA"/>
</dbReference>
<evidence type="ECO:0000256" key="4">
    <source>
        <dbReference type="ARBA" id="ARBA00022723"/>
    </source>
</evidence>
<comment type="similarity">
    <text evidence="8">Belongs to the bacterial reverse transcriptase family.</text>
</comment>
<name>A6GKS9_9BACT</name>
<dbReference type="PRINTS" id="PR00866">
    <property type="entry name" value="RNADNAPOLMS"/>
</dbReference>
<evidence type="ECO:0000256" key="2">
    <source>
        <dbReference type="ARBA" id="ARBA00022679"/>
    </source>
</evidence>
<dbReference type="GO" id="GO:0003964">
    <property type="term" value="F:RNA-directed DNA polymerase activity"/>
    <property type="evidence" value="ECO:0007669"/>
    <property type="project" value="UniProtKB-KW"/>
</dbReference>
<dbReference type="Proteomes" id="UP000005801">
    <property type="component" value="Unassembled WGS sequence"/>
</dbReference>
<keyword evidence="4" id="KW-0479">Metal-binding</keyword>